<evidence type="ECO:0000256" key="4">
    <source>
        <dbReference type="ARBA" id="ARBA00022490"/>
    </source>
</evidence>
<dbReference type="PANTHER" id="PTHR21664">
    <property type="entry name" value="CHRONIC MYELOGENOUS LEUKEMIA TUMOR ANTIGEN 66"/>
    <property type="match status" value="1"/>
</dbReference>
<keyword evidence="4" id="KW-0963">Cytoplasm</keyword>
<evidence type="ECO:0000256" key="2">
    <source>
        <dbReference type="ARBA" id="ARBA00004496"/>
    </source>
</evidence>
<protein>
    <recommendedName>
        <fullName evidence="3">NudC domain-containing protein 1</fullName>
    </recommendedName>
</protein>
<dbReference type="SUPFAM" id="SSF49764">
    <property type="entry name" value="HSP20-like chaperones"/>
    <property type="match status" value="1"/>
</dbReference>
<dbReference type="PANTHER" id="PTHR21664:SF1">
    <property type="entry name" value="NUDC DOMAIN-CONTAINING PROTEIN 1"/>
    <property type="match status" value="1"/>
</dbReference>
<name>A0AAN9XY07_9HEMI</name>
<dbReference type="Pfam" id="PF04969">
    <property type="entry name" value="CS"/>
    <property type="match status" value="1"/>
</dbReference>
<dbReference type="InterPro" id="IPR037895">
    <property type="entry name" value="NUDCD1"/>
</dbReference>
<evidence type="ECO:0000313" key="7">
    <source>
        <dbReference type="EMBL" id="KAK7574106.1"/>
    </source>
</evidence>
<sequence>MSGKLLELRCDKKFIDSTFEGYKLSLKELTSTVKDLPVCVNKLECIGDSFSYLSVALHSMHDHLIMDPWRQTLLYFIDERMKIIEVSVNPKNNSVEDLREVLQIPSDSSRVYRYNASVVFSDSNVAFVADGSGLLHIVNTGDRGSCQNWTIDYSGEVIGDKNAFVILDGRCVVNENSTNIHCLLTAIEEIPKEESSTVSRARTAVFWVELQKNDGNWENTEPFKITSDGSVRYGYFEPGCKCVFIESTKPLKLPNDAEILPPAVKKDPQYFWQQSADDIKIWCAMPKNCAKEDVKIDVNGNQLNIAFKSENFLSGETFQRLDSELTTWNVTENR</sequence>
<dbReference type="GO" id="GO:0005737">
    <property type="term" value="C:cytoplasm"/>
    <property type="evidence" value="ECO:0007669"/>
    <property type="project" value="UniProtKB-SubCell"/>
</dbReference>
<evidence type="ECO:0000256" key="5">
    <source>
        <dbReference type="ARBA" id="ARBA00023242"/>
    </source>
</evidence>
<evidence type="ECO:0000259" key="6">
    <source>
        <dbReference type="PROSITE" id="PS51203"/>
    </source>
</evidence>
<evidence type="ECO:0000313" key="8">
    <source>
        <dbReference type="Proteomes" id="UP001367676"/>
    </source>
</evidence>
<dbReference type="Proteomes" id="UP001367676">
    <property type="component" value="Unassembled WGS sequence"/>
</dbReference>
<keyword evidence="8" id="KW-1185">Reference proteome</keyword>
<comment type="caution">
    <text evidence="7">The sequence shown here is derived from an EMBL/GenBank/DDBJ whole genome shotgun (WGS) entry which is preliminary data.</text>
</comment>
<keyword evidence="5" id="KW-0539">Nucleus</keyword>
<dbReference type="GO" id="GO:0005634">
    <property type="term" value="C:nucleus"/>
    <property type="evidence" value="ECO:0007669"/>
    <property type="project" value="UniProtKB-SubCell"/>
</dbReference>
<dbReference type="InterPro" id="IPR007052">
    <property type="entry name" value="CS_dom"/>
</dbReference>
<dbReference type="AlphaFoldDB" id="A0AAN9XY07"/>
<dbReference type="PROSITE" id="PS51203">
    <property type="entry name" value="CS"/>
    <property type="match status" value="1"/>
</dbReference>
<reference evidence="7 8" key="1">
    <citation type="submission" date="2024-03" db="EMBL/GenBank/DDBJ databases">
        <title>Adaptation during the transition from Ophiocordyceps entomopathogen to insect associate is accompanied by gene loss and intensified selection.</title>
        <authorList>
            <person name="Ward C.M."/>
            <person name="Onetto C.A."/>
            <person name="Borneman A.R."/>
        </authorList>
    </citation>
    <scope>NUCLEOTIDE SEQUENCE [LARGE SCALE GENOMIC DNA]</scope>
    <source>
        <strain evidence="7">AWRI1</strain>
        <tissue evidence="7">Single Adult Female</tissue>
    </source>
</reference>
<organism evidence="7 8">
    <name type="scientific">Parthenolecanium corni</name>
    <dbReference type="NCBI Taxonomy" id="536013"/>
    <lineage>
        <taxon>Eukaryota</taxon>
        <taxon>Metazoa</taxon>
        <taxon>Ecdysozoa</taxon>
        <taxon>Arthropoda</taxon>
        <taxon>Hexapoda</taxon>
        <taxon>Insecta</taxon>
        <taxon>Pterygota</taxon>
        <taxon>Neoptera</taxon>
        <taxon>Paraneoptera</taxon>
        <taxon>Hemiptera</taxon>
        <taxon>Sternorrhyncha</taxon>
        <taxon>Coccoidea</taxon>
        <taxon>Coccidae</taxon>
        <taxon>Parthenolecanium</taxon>
    </lineage>
</organism>
<comment type="subcellular location">
    <subcellularLocation>
        <location evidence="2">Cytoplasm</location>
    </subcellularLocation>
    <subcellularLocation>
        <location evidence="1">Nucleus</location>
    </subcellularLocation>
</comment>
<gene>
    <name evidence="7" type="ORF">V9T40_011297</name>
</gene>
<dbReference type="EMBL" id="JBBCAQ010000037">
    <property type="protein sequence ID" value="KAK7574106.1"/>
    <property type="molecule type" value="Genomic_DNA"/>
</dbReference>
<proteinExistence type="predicted"/>
<evidence type="ECO:0000256" key="3">
    <source>
        <dbReference type="ARBA" id="ARBA00018915"/>
    </source>
</evidence>
<evidence type="ECO:0000256" key="1">
    <source>
        <dbReference type="ARBA" id="ARBA00004123"/>
    </source>
</evidence>
<dbReference type="InterPro" id="IPR008978">
    <property type="entry name" value="HSP20-like_chaperone"/>
</dbReference>
<accession>A0AAN9XY07</accession>
<dbReference type="Gene3D" id="2.60.40.790">
    <property type="match status" value="1"/>
</dbReference>
<feature type="domain" description="CS" evidence="6">
    <location>
        <begin position="265"/>
        <end position="334"/>
    </location>
</feature>